<evidence type="ECO:0000259" key="2">
    <source>
        <dbReference type="Pfam" id="PF18961"/>
    </source>
</evidence>
<keyword evidence="4" id="KW-1185">Reference proteome</keyword>
<comment type="caution">
    <text evidence="3">The sequence shown here is derived from an EMBL/GenBank/DDBJ whole genome shotgun (WGS) entry which is preliminary data.</text>
</comment>
<dbReference type="EMBL" id="WWEO01000045">
    <property type="protein sequence ID" value="NCD72494.1"/>
    <property type="molecule type" value="Genomic_DNA"/>
</dbReference>
<reference evidence="3" key="1">
    <citation type="submission" date="2020-01" db="EMBL/GenBank/DDBJ databases">
        <authorList>
            <person name="Seo Y.L."/>
        </authorList>
    </citation>
    <scope>NUCLEOTIDE SEQUENCE</scope>
    <source>
        <strain evidence="3">R11</strain>
    </source>
</reference>
<reference evidence="3" key="2">
    <citation type="submission" date="2020-10" db="EMBL/GenBank/DDBJ databases">
        <title>Mucilaginibacter sp. nov., isolated from soil.</title>
        <authorList>
            <person name="Jeon C.O."/>
        </authorList>
    </citation>
    <scope>NUCLEOTIDE SEQUENCE</scope>
    <source>
        <strain evidence="3">R11</strain>
    </source>
</reference>
<dbReference type="Pfam" id="PF18961">
    <property type="entry name" value="DUF5703_N"/>
    <property type="match status" value="1"/>
</dbReference>
<keyword evidence="1" id="KW-0732">Signal</keyword>
<dbReference type="InterPro" id="IPR012341">
    <property type="entry name" value="6hp_glycosidase-like_sf"/>
</dbReference>
<dbReference type="GO" id="GO:0005975">
    <property type="term" value="P:carbohydrate metabolic process"/>
    <property type="evidence" value="ECO:0007669"/>
    <property type="project" value="InterPro"/>
</dbReference>
<dbReference type="InterPro" id="IPR013780">
    <property type="entry name" value="Glyco_hydro_b"/>
</dbReference>
<sequence>MIKSIAFVLIFILYANINFAQTSELDKCDVVWTNESQNSSQSMPCGGGDIGLNVWVEHGDVLFYVARSGTYDENNALLKLGRIRLHLSPNPFVTTNFKQILHLRDGYVQINGKNADGLKAEVKIWVDVFNPRVHVNIKGSSALAAKVTYENWRYKDTYKKGFENNENSYKFGATALVVSYKDSVAYANDAVLFFHQNNHGPTAFDVTVHQQGLDAVKNQMFDPLRDLIFGGMLKGDKMAPYGQGKGEYINTEYQSWQLTSTQPLKSREITLTLCTVQTPDLGQWKNDLIELSKKLDQEHSTIQSSQNWWHELWQRSYIYINSDNPGRDSVAWQSGRNYQLFRYMLACNTFGSYPTKFNGGLFTYDPVFVNKDYAFTPDFRNWGGSLFTAQNQRLVYYPMIKSGDFDMMLPEFNFYLRILKNAELATHTYWPHKGARFTEQIDNFGLSDFAEYGANRPKDFDPGVDYNAWLEYHWDSALEFCYMMLETGEYGGKDVKRYLPFIRSCLRFFDEHYRFLAKARGAKEFDGENKLILFPGSAGETFKMAYNSTTTIAGLTTVLQKLLALPPTDLDSEDRNAFTTMLNHIPTISYQYIDGHKTIAPAKSWERVNNEEAPQLYPVFPFGIFGVGKPNLDIALNTWKYDTLAIKFRSYIGWKQDNLFAARLGLTDEAARLTFEKLKNSGRRFPAFWGPGFDWTPDHNWGGSGMAGLQDMLLQTAGDKIYLFPAWPKDKDVHFKLYAPRETIVECTFKDGKIQSLNVTPQSREKDIINCIK</sequence>
<dbReference type="RefSeq" id="WP_166588435.1">
    <property type="nucleotide sequence ID" value="NZ_WWEO01000045.1"/>
</dbReference>
<dbReference type="InterPro" id="IPR008928">
    <property type="entry name" value="6-hairpin_glycosidase_sf"/>
</dbReference>
<dbReference type="InterPro" id="IPR043757">
    <property type="entry name" value="DUF5703_N"/>
</dbReference>
<evidence type="ECO:0000313" key="3">
    <source>
        <dbReference type="EMBL" id="NCD72494.1"/>
    </source>
</evidence>
<feature type="chain" id="PRO_5037880829" description="DUF5703 domain-containing protein" evidence="1">
    <location>
        <begin position="21"/>
        <end position="773"/>
    </location>
</feature>
<feature type="domain" description="DUF5703" evidence="2">
    <location>
        <begin position="31"/>
        <end position="318"/>
    </location>
</feature>
<dbReference type="Gene3D" id="2.60.40.1180">
    <property type="entry name" value="Golgi alpha-mannosidase II"/>
    <property type="match status" value="1"/>
</dbReference>
<evidence type="ECO:0000313" key="4">
    <source>
        <dbReference type="Proteomes" id="UP000638732"/>
    </source>
</evidence>
<proteinExistence type="predicted"/>
<evidence type="ECO:0000256" key="1">
    <source>
        <dbReference type="SAM" id="SignalP"/>
    </source>
</evidence>
<organism evidence="3 4">
    <name type="scientific">Mucilaginibacter agri</name>
    <dbReference type="NCBI Taxonomy" id="2695265"/>
    <lineage>
        <taxon>Bacteria</taxon>
        <taxon>Pseudomonadati</taxon>
        <taxon>Bacteroidota</taxon>
        <taxon>Sphingobacteriia</taxon>
        <taxon>Sphingobacteriales</taxon>
        <taxon>Sphingobacteriaceae</taxon>
        <taxon>Mucilaginibacter</taxon>
    </lineage>
</organism>
<feature type="signal peptide" evidence="1">
    <location>
        <begin position="1"/>
        <end position="20"/>
    </location>
</feature>
<dbReference type="Proteomes" id="UP000638732">
    <property type="component" value="Unassembled WGS sequence"/>
</dbReference>
<name>A0A965ZM71_9SPHI</name>
<protein>
    <recommendedName>
        <fullName evidence="2">DUF5703 domain-containing protein</fullName>
    </recommendedName>
</protein>
<dbReference type="Gene3D" id="1.50.10.10">
    <property type="match status" value="1"/>
</dbReference>
<accession>A0A965ZM71</accession>
<dbReference type="SUPFAM" id="SSF48208">
    <property type="entry name" value="Six-hairpin glycosidases"/>
    <property type="match status" value="1"/>
</dbReference>
<dbReference type="AlphaFoldDB" id="A0A965ZM71"/>
<gene>
    <name evidence="3" type="ORF">GSY63_24220</name>
</gene>